<keyword evidence="1" id="KW-0812">Transmembrane</keyword>
<feature type="transmembrane region" description="Helical" evidence="1">
    <location>
        <begin position="130"/>
        <end position="151"/>
    </location>
</feature>
<dbReference type="AlphaFoldDB" id="A0A316C5G6"/>
<feature type="transmembrane region" description="Helical" evidence="1">
    <location>
        <begin position="157"/>
        <end position="177"/>
    </location>
</feature>
<feature type="transmembrane region" description="Helical" evidence="1">
    <location>
        <begin position="12"/>
        <end position="32"/>
    </location>
</feature>
<sequence>MATNESRRYQATMTALRGIVMIAAGLLAFLYPAEAVKFVLLAGGGLLLVDGALGLASGETWASRNAGGQLVLIRNLCCIVAGVIVLASGLLTNVFSLSFLATCVGLLALVAGLVEIVSSLIDRDRYASPLPAMVSGGLYAIFGLALLFMPLSSAATLMRIVTALLILYALSLLYRAWRIRTTA</sequence>
<accession>A0A316C5G6</accession>
<evidence type="ECO:0000313" key="3">
    <source>
        <dbReference type="Proteomes" id="UP000245396"/>
    </source>
</evidence>
<dbReference type="OrthoDB" id="8115544at2"/>
<organism evidence="2 3">
    <name type="scientific">Pseudaminobacter salicylatoxidans</name>
    <dbReference type="NCBI Taxonomy" id="93369"/>
    <lineage>
        <taxon>Bacteria</taxon>
        <taxon>Pseudomonadati</taxon>
        <taxon>Pseudomonadota</taxon>
        <taxon>Alphaproteobacteria</taxon>
        <taxon>Hyphomicrobiales</taxon>
        <taxon>Phyllobacteriaceae</taxon>
        <taxon>Pseudaminobacter</taxon>
    </lineage>
</organism>
<feature type="transmembrane region" description="Helical" evidence="1">
    <location>
        <begin position="97"/>
        <end position="118"/>
    </location>
</feature>
<dbReference type="InterPro" id="IPR052712">
    <property type="entry name" value="Acid_resist_chaperone_HdeD"/>
</dbReference>
<dbReference type="PANTHER" id="PTHR34989:SF1">
    <property type="entry name" value="PROTEIN HDED"/>
    <property type="match status" value="1"/>
</dbReference>
<evidence type="ECO:0000313" key="2">
    <source>
        <dbReference type="EMBL" id="PWJ81588.1"/>
    </source>
</evidence>
<proteinExistence type="predicted"/>
<feature type="transmembrane region" description="Helical" evidence="1">
    <location>
        <begin position="70"/>
        <end position="91"/>
    </location>
</feature>
<keyword evidence="1" id="KW-0472">Membrane</keyword>
<gene>
    <name evidence="2" type="ORF">C7441_110122</name>
</gene>
<dbReference type="Pfam" id="PF03729">
    <property type="entry name" value="DUF308"/>
    <property type="match status" value="2"/>
</dbReference>
<reference evidence="2 3" key="1">
    <citation type="submission" date="2018-05" db="EMBL/GenBank/DDBJ databases">
        <title>Genomic Encyclopedia of Type Strains, Phase IV (KMG-IV): sequencing the most valuable type-strain genomes for metagenomic binning, comparative biology and taxonomic classification.</title>
        <authorList>
            <person name="Goeker M."/>
        </authorList>
    </citation>
    <scope>NUCLEOTIDE SEQUENCE [LARGE SCALE GENOMIC DNA]</scope>
    <source>
        <strain evidence="2 3">DSM 6986</strain>
    </source>
</reference>
<evidence type="ECO:0000256" key="1">
    <source>
        <dbReference type="SAM" id="Phobius"/>
    </source>
</evidence>
<dbReference type="Proteomes" id="UP000245396">
    <property type="component" value="Unassembled WGS sequence"/>
</dbReference>
<keyword evidence="3" id="KW-1185">Reference proteome</keyword>
<dbReference type="InterPro" id="IPR005325">
    <property type="entry name" value="DUF308_memb"/>
</dbReference>
<keyword evidence="1" id="KW-1133">Transmembrane helix</keyword>
<dbReference type="PANTHER" id="PTHR34989">
    <property type="entry name" value="PROTEIN HDED"/>
    <property type="match status" value="1"/>
</dbReference>
<comment type="caution">
    <text evidence="2">The sequence shown here is derived from an EMBL/GenBank/DDBJ whole genome shotgun (WGS) entry which is preliminary data.</text>
</comment>
<name>A0A316C5G6_PSESE</name>
<dbReference type="STRING" id="1192868.GCA_000304395_03467"/>
<protein>
    <submittedName>
        <fullName evidence="2">Uncharacterized membrane protein HdeD (DUF308 family)</fullName>
    </submittedName>
</protein>
<feature type="transmembrane region" description="Helical" evidence="1">
    <location>
        <begin position="38"/>
        <end position="58"/>
    </location>
</feature>
<dbReference type="EMBL" id="QGGG01000010">
    <property type="protein sequence ID" value="PWJ81588.1"/>
    <property type="molecule type" value="Genomic_DNA"/>
</dbReference>
<dbReference type="GO" id="GO:0005886">
    <property type="term" value="C:plasma membrane"/>
    <property type="evidence" value="ECO:0007669"/>
    <property type="project" value="TreeGrafter"/>
</dbReference>